<comment type="caution">
    <text evidence="2">The sequence shown here is derived from an EMBL/GenBank/DDBJ whole genome shotgun (WGS) entry which is preliminary data.</text>
</comment>
<dbReference type="EMBL" id="CAJVPJ010001339">
    <property type="protein sequence ID" value="CAG8587136.1"/>
    <property type="molecule type" value="Genomic_DNA"/>
</dbReference>
<feature type="coiled-coil region" evidence="1">
    <location>
        <begin position="111"/>
        <end position="138"/>
    </location>
</feature>
<evidence type="ECO:0000313" key="3">
    <source>
        <dbReference type="Proteomes" id="UP000789572"/>
    </source>
</evidence>
<proteinExistence type="predicted"/>
<dbReference type="Proteomes" id="UP000789572">
    <property type="component" value="Unassembled WGS sequence"/>
</dbReference>
<keyword evidence="1" id="KW-0175">Coiled coil</keyword>
<protein>
    <submittedName>
        <fullName evidence="2">3773_t:CDS:1</fullName>
    </submittedName>
</protein>
<keyword evidence="3" id="KW-1185">Reference proteome</keyword>
<sequence>MSSVVSTTQKGYEYEKKIYDILVEAGLDVEWWASPIRELSDLIGELKENKIFRCYIGMVVAKSFTKSAYRWGENMLVKDLQDFVACNLNALAEKEGIEVVLCNAVTGTNKKLEKLEKLKDLERDIKIVLERGEKMEKEWEMERLRRDRRDILMWWA</sequence>
<evidence type="ECO:0000313" key="2">
    <source>
        <dbReference type="EMBL" id="CAG8587136.1"/>
    </source>
</evidence>
<reference evidence="2" key="1">
    <citation type="submission" date="2021-06" db="EMBL/GenBank/DDBJ databases">
        <authorList>
            <person name="Kallberg Y."/>
            <person name="Tangrot J."/>
            <person name="Rosling A."/>
        </authorList>
    </citation>
    <scope>NUCLEOTIDE SEQUENCE</scope>
    <source>
        <strain evidence="2">IA702</strain>
    </source>
</reference>
<dbReference type="AlphaFoldDB" id="A0A9N9G7M5"/>
<evidence type="ECO:0000256" key="1">
    <source>
        <dbReference type="SAM" id="Coils"/>
    </source>
</evidence>
<gene>
    <name evidence="2" type="ORF">POCULU_LOCUS6781</name>
</gene>
<organism evidence="2 3">
    <name type="scientific">Paraglomus occultum</name>
    <dbReference type="NCBI Taxonomy" id="144539"/>
    <lineage>
        <taxon>Eukaryota</taxon>
        <taxon>Fungi</taxon>
        <taxon>Fungi incertae sedis</taxon>
        <taxon>Mucoromycota</taxon>
        <taxon>Glomeromycotina</taxon>
        <taxon>Glomeromycetes</taxon>
        <taxon>Paraglomerales</taxon>
        <taxon>Paraglomeraceae</taxon>
        <taxon>Paraglomus</taxon>
    </lineage>
</organism>
<accession>A0A9N9G7M5</accession>
<name>A0A9N9G7M5_9GLOM</name>